<reference evidence="2" key="1">
    <citation type="submission" date="2021-03" db="EMBL/GenBank/DDBJ databases">
        <authorList>
            <person name="Bekaert M."/>
        </authorList>
    </citation>
    <scope>NUCLEOTIDE SEQUENCE</scope>
</reference>
<sequence length="459" mass="52528">MPILVAPKAFYLLMTPFLLRMKAYIQSPPVCEEKEKFQKLAEEERQRHTEAPKKRQKTQGGTRSSRAVPNTPAPDKPEELIGKRVQHLIEEFDGSSRWYYGIITGLKVRRGKYMYSLVYDGETETFIFPLLDDMEKDELRIVPLDPAFLVGRRVDHRFRREADGEEFWYTGTVTGHDADTGLSTIAYDFEDADDDDDDDDNNSNVFEEPVIEDYQNGDVLNPFFFFCRLLSRDLIFFPAQVKQQLGLLDIKLLDIEMKLRESENEDNLKISRIQKQLNDTTAIAQVQKQLGILDIKMSDIEMQLNESKHECSLKISRLQTQITDSTAQVGFTAHGQGYGTRSPGYQLKFPLIRYSIGISNLASMTNNGTFVCEKKGLYLVTVTGMACSRGRAAFTIYKNHWEFMKCYIGRGDYYREDCHSGVGTGVVVLGVNDVVYVRVRDTSITLYENWSSFSAVKLK</sequence>
<accession>A0A8S3R7E7</accession>
<dbReference type="EMBL" id="CAJPWZ010000927">
    <property type="protein sequence ID" value="CAG2203641.1"/>
    <property type="molecule type" value="Genomic_DNA"/>
</dbReference>
<dbReference type="AlphaFoldDB" id="A0A8S3R7E7"/>
<keyword evidence="3" id="KW-1185">Reference proteome</keyword>
<comment type="caution">
    <text evidence="2">The sequence shown here is derived from an EMBL/GenBank/DDBJ whole genome shotgun (WGS) entry which is preliminary data.</text>
</comment>
<gene>
    <name evidence="2" type="ORF">MEDL_18191</name>
</gene>
<dbReference type="InterPro" id="IPR042567">
    <property type="entry name" value="SPIN/Ssty_sf"/>
</dbReference>
<dbReference type="OrthoDB" id="9908305at2759"/>
<protein>
    <recommendedName>
        <fullName evidence="4">C1q domain-containing protein</fullName>
    </recommendedName>
</protein>
<proteinExistence type="predicted"/>
<dbReference type="Proteomes" id="UP000683360">
    <property type="component" value="Unassembled WGS sequence"/>
</dbReference>
<evidence type="ECO:0008006" key="4">
    <source>
        <dbReference type="Google" id="ProtNLM"/>
    </source>
</evidence>
<feature type="compositionally biased region" description="Basic and acidic residues" evidence="1">
    <location>
        <begin position="35"/>
        <end position="53"/>
    </location>
</feature>
<feature type="region of interest" description="Disordered" evidence="1">
    <location>
        <begin position="35"/>
        <end position="79"/>
    </location>
</feature>
<evidence type="ECO:0000313" key="3">
    <source>
        <dbReference type="Proteomes" id="UP000683360"/>
    </source>
</evidence>
<dbReference type="Gene3D" id="2.60.120.40">
    <property type="match status" value="1"/>
</dbReference>
<dbReference type="SUPFAM" id="SSF49842">
    <property type="entry name" value="TNF-like"/>
    <property type="match status" value="1"/>
</dbReference>
<organism evidence="2 3">
    <name type="scientific">Mytilus edulis</name>
    <name type="common">Blue mussel</name>
    <dbReference type="NCBI Taxonomy" id="6550"/>
    <lineage>
        <taxon>Eukaryota</taxon>
        <taxon>Metazoa</taxon>
        <taxon>Spiralia</taxon>
        <taxon>Lophotrochozoa</taxon>
        <taxon>Mollusca</taxon>
        <taxon>Bivalvia</taxon>
        <taxon>Autobranchia</taxon>
        <taxon>Pteriomorphia</taxon>
        <taxon>Mytilida</taxon>
        <taxon>Mytiloidea</taxon>
        <taxon>Mytilidae</taxon>
        <taxon>Mytilinae</taxon>
        <taxon>Mytilus</taxon>
    </lineage>
</organism>
<evidence type="ECO:0000256" key="1">
    <source>
        <dbReference type="SAM" id="MobiDB-lite"/>
    </source>
</evidence>
<name>A0A8S3R7E7_MYTED</name>
<evidence type="ECO:0000313" key="2">
    <source>
        <dbReference type="EMBL" id="CAG2203641.1"/>
    </source>
</evidence>
<feature type="compositionally biased region" description="Polar residues" evidence="1">
    <location>
        <begin position="58"/>
        <end position="68"/>
    </location>
</feature>
<dbReference type="InterPro" id="IPR008983">
    <property type="entry name" value="Tumour_necrosis_fac-like_dom"/>
</dbReference>
<dbReference type="Gene3D" id="2.80.10.70">
    <property type="entry name" value="Spindlin/Ssty"/>
    <property type="match status" value="1"/>
</dbReference>